<evidence type="ECO:0000256" key="2">
    <source>
        <dbReference type="ARBA" id="ARBA00022553"/>
    </source>
</evidence>
<dbReference type="InterPro" id="IPR009081">
    <property type="entry name" value="PP-bd_ACP"/>
</dbReference>
<dbReference type="GO" id="GO:0043041">
    <property type="term" value="P:amino acid activation for nonribosomal peptide biosynthetic process"/>
    <property type="evidence" value="ECO:0007669"/>
    <property type="project" value="TreeGrafter"/>
</dbReference>
<keyword evidence="2" id="KW-0597">Phosphoprotein</keyword>
<dbReference type="eggNOG" id="KOG1178">
    <property type="taxonomic scope" value="Eukaryota"/>
</dbReference>
<gene>
    <name evidence="8" type="ORF">BBAD15_g1618</name>
</gene>
<dbReference type="Pfam" id="PF00668">
    <property type="entry name" value="Condensation"/>
    <property type="match status" value="1"/>
</dbReference>
<evidence type="ECO:0000256" key="4">
    <source>
        <dbReference type="ARBA" id="ARBA00022679"/>
    </source>
</evidence>
<feature type="compositionally biased region" description="Polar residues" evidence="6">
    <location>
        <begin position="1120"/>
        <end position="1130"/>
    </location>
</feature>
<dbReference type="CDD" id="cd00833">
    <property type="entry name" value="PKS"/>
    <property type="match status" value="1"/>
</dbReference>
<keyword evidence="4 5" id="KW-0808">Transferase</keyword>
<dbReference type="Pfam" id="PF13193">
    <property type="entry name" value="AMP-binding_C"/>
    <property type="match status" value="1"/>
</dbReference>
<keyword evidence="1" id="KW-0596">Phosphopantetheine</keyword>
<dbReference type="InterPro" id="IPR029058">
    <property type="entry name" value="AB_hydrolase_fold"/>
</dbReference>
<reference evidence="8 9" key="1">
    <citation type="submission" date="2012-10" db="EMBL/GenBank/DDBJ databases">
        <title>Genome sequencing and analysis of entomopathogenic fungi Beauveria bassiana D1-5.</title>
        <authorList>
            <person name="Li Q."/>
            <person name="Wang L."/>
            <person name="Zhang Z."/>
            <person name="Wang Q."/>
            <person name="Ren J."/>
            <person name="Wang M."/>
            <person name="Xu W."/>
            <person name="Wang J."/>
            <person name="Lu Y."/>
            <person name="Du Q."/>
            <person name="Sun Z."/>
        </authorList>
    </citation>
    <scope>NUCLEOTIDE SEQUENCE [LARGE SCALE GENOMIC DNA]</scope>
    <source>
        <strain evidence="8 9">D1-5</strain>
    </source>
</reference>
<feature type="compositionally biased region" description="Basic residues" evidence="6">
    <location>
        <begin position="1075"/>
        <end position="1084"/>
    </location>
</feature>
<dbReference type="Pfam" id="PF02801">
    <property type="entry name" value="Ketoacyl-synt_C"/>
    <property type="match status" value="1"/>
</dbReference>
<dbReference type="InterPro" id="IPR016039">
    <property type="entry name" value="Thiolase-like"/>
</dbReference>
<dbReference type="InterPro" id="IPR014030">
    <property type="entry name" value="Ketoacyl_synth_N"/>
</dbReference>
<dbReference type="InterPro" id="IPR042099">
    <property type="entry name" value="ANL_N_sf"/>
</dbReference>
<dbReference type="Pfam" id="PF00109">
    <property type="entry name" value="ketoacyl-synt"/>
    <property type="match status" value="1"/>
</dbReference>
<accession>A0A0A2W219</accession>
<dbReference type="PROSITE" id="PS00455">
    <property type="entry name" value="AMP_BINDING"/>
    <property type="match status" value="1"/>
</dbReference>
<dbReference type="InterPro" id="IPR020845">
    <property type="entry name" value="AMP-binding_CS"/>
</dbReference>
<dbReference type="Gene3D" id="3.40.50.12780">
    <property type="entry name" value="N-terminal domain of ligase-like"/>
    <property type="match status" value="1"/>
</dbReference>
<dbReference type="InterPro" id="IPR045851">
    <property type="entry name" value="AMP-bd_C_sf"/>
</dbReference>
<dbReference type="Gene3D" id="3.30.559.10">
    <property type="entry name" value="Chloramphenicol acetyltransferase-like domain"/>
    <property type="match status" value="1"/>
</dbReference>
<protein>
    <submittedName>
        <fullName evidence="8">Polyketide synthase PksJ</fullName>
    </submittedName>
</protein>
<dbReference type="GO" id="GO:0005737">
    <property type="term" value="C:cytoplasm"/>
    <property type="evidence" value="ECO:0007669"/>
    <property type="project" value="TreeGrafter"/>
</dbReference>
<dbReference type="SMART" id="SM00825">
    <property type="entry name" value="PKS_KS"/>
    <property type="match status" value="1"/>
</dbReference>
<dbReference type="SUPFAM" id="SSF52777">
    <property type="entry name" value="CoA-dependent acyltransferases"/>
    <property type="match status" value="2"/>
</dbReference>
<dbReference type="Gene3D" id="3.30.559.30">
    <property type="entry name" value="Nonribosomal peptide synthetase, condensation domain"/>
    <property type="match status" value="1"/>
</dbReference>
<feature type="region of interest" description="Disordered" evidence="6">
    <location>
        <begin position="977"/>
        <end position="1000"/>
    </location>
</feature>
<dbReference type="InterPro" id="IPR036736">
    <property type="entry name" value="ACP-like_sf"/>
</dbReference>
<dbReference type="InterPro" id="IPR010071">
    <property type="entry name" value="AA_adenyl_dom"/>
</dbReference>
<comment type="caution">
    <text evidence="8">The sequence shown here is derived from an EMBL/GenBank/DDBJ whole genome shotgun (WGS) entry which is preliminary data.</text>
</comment>
<dbReference type="InterPro" id="IPR014031">
    <property type="entry name" value="Ketoacyl_synth_C"/>
</dbReference>
<evidence type="ECO:0000256" key="1">
    <source>
        <dbReference type="ARBA" id="ARBA00022450"/>
    </source>
</evidence>
<dbReference type="InterPro" id="IPR000873">
    <property type="entry name" value="AMP-dep_synth/lig_dom"/>
</dbReference>
<evidence type="ECO:0000313" key="8">
    <source>
        <dbReference type="EMBL" id="KGQ12647.1"/>
    </source>
</evidence>
<feature type="compositionally biased region" description="Low complexity" evidence="6">
    <location>
        <begin position="1101"/>
        <end position="1111"/>
    </location>
</feature>
<name>A0A0A2W219_BEABA</name>
<dbReference type="eggNOG" id="KOG1202">
    <property type="taxonomic scope" value="Eukaryota"/>
</dbReference>
<keyword evidence="3" id="KW-0436">Ligase</keyword>
<evidence type="ECO:0000313" key="9">
    <source>
        <dbReference type="Proteomes" id="UP000030106"/>
    </source>
</evidence>
<dbReference type="SUPFAM" id="SSF53901">
    <property type="entry name" value="Thiolase-like"/>
    <property type="match status" value="1"/>
</dbReference>
<dbReference type="InterPro" id="IPR020841">
    <property type="entry name" value="PKS_Beta-ketoAc_synthase_dom"/>
</dbReference>
<evidence type="ECO:0000256" key="6">
    <source>
        <dbReference type="SAM" id="MobiDB-lite"/>
    </source>
</evidence>
<comment type="similarity">
    <text evidence="5">Belongs to the thiolase-like superfamily. Beta-ketoacyl-ACP synthases family.</text>
</comment>
<dbReference type="GO" id="GO:0016746">
    <property type="term" value="F:acyltransferase activity"/>
    <property type="evidence" value="ECO:0007669"/>
    <property type="project" value="InterPro"/>
</dbReference>
<dbReference type="Proteomes" id="UP000030106">
    <property type="component" value="Unassembled WGS sequence"/>
</dbReference>
<dbReference type="Gene3D" id="3.40.47.10">
    <property type="match status" value="1"/>
</dbReference>
<dbReference type="PANTHER" id="PTHR45527">
    <property type="entry name" value="NONRIBOSOMAL PEPTIDE SYNTHETASE"/>
    <property type="match status" value="1"/>
</dbReference>
<proteinExistence type="inferred from homology"/>
<dbReference type="SUPFAM" id="SSF53474">
    <property type="entry name" value="alpha/beta-Hydrolases"/>
    <property type="match status" value="1"/>
</dbReference>
<dbReference type="InterPro" id="IPR023213">
    <property type="entry name" value="CAT-like_dom_sf"/>
</dbReference>
<dbReference type="OrthoDB" id="5334845at2759"/>
<dbReference type="HOGENOM" id="CLU_003656_0_0_1"/>
<evidence type="ECO:0000259" key="7">
    <source>
        <dbReference type="PROSITE" id="PS52004"/>
    </source>
</evidence>
<evidence type="ECO:0000256" key="3">
    <source>
        <dbReference type="ARBA" id="ARBA00022598"/>
    </source>
</evidence>
<dbReference type="GO" id="GO:0044550">
    <property type="term" value="P:secondary metabolite biosynthetic process"/>
    <property type="evidence" value="ECO:0007669"/>
    <property type="project" value="TreeGrafter"/>
</dbReference>
<dbReference type="PANTHER" id="PTHR45527:SF1">
    <property type="entry name" value="FATTY ACID SYNTHASE"/>
    <property type="match status" value="1"/>
</dbReference>
<organism evidence="8 9">
    <name type="scientific">Beauveria bassiana D1-5</name>
    <dbReference type="NCBI Taxonomy" id="1245745"/>
    <lineage>
        <taxon>Eukaryota</taxon>
        <taxon>Fungi</taxon>
        <taxon>Dikarya</taxon>
        <taxon>Ascomycota</taxon>
        <taxon>Pezizomycotina</taxon>
        <taxon>Sordariomycetes</taxon>
        <taxon>Hypocreomycetidae</taxon>
        <taxon>Hypocreales</taxon>
        <taxon>Cordycipitaceae</taxon>
        <taxon>Beauveria</taxon>
    </lineage>
</organism>
<dbReference type="Pfam" id="PF00550">
    <property type="entry name" value="PP-binding"/>
    <property type="match status" value="1"/>
</dbReference>
<dbReference type="EMBL" id="ANFO01000100">
    <property type="protein sequence ID" value="KGQ12647.1"/>
    <property type="molecule type" value="Genomic_DNA"/>
</dbReference>
<sequence>MALFDNVMCLISGPAQEGHPAPHYSETYMRDSVGQAAYPLTKSQEAMWSDYTANPLGTKYNLTLEWDLRKCDGPLPAVSDIVEVIGELTTRHATLRCSIETVHNKPHVVEYRAGSVDPEVRLVQRSKNTISQLTVTEILHRPFLLDRELPARWVILQDPDTFRVYVVGHHIVIDGQSMSILSREFLDLLSPSSTGLPPTTPFRDMHMIERAWLNTAAYKLAQKTLLDQIKNMHQSHWPAHLSPPQCQRGTAADYRSIDAWASYSKSKLDEWSQMYKTSWFRVATALVGLLVADRTRPPLGKEEVLSVGFGGRPQEMNSSCVGQFANALPVKLPLWQILEQGDGSFRSLVSAVGKNLSAVKKAELFPVIELARISRESGDEYQPPKVAVTYSPKLAKAGCRLFPVEGPWDLFVCFLEEEHGVNLGVIYDPKLFSGSAIEDMKSQWTRFTTLSKVDGVELREMLPWLPKHISLPKEDPGELSTGKRLMHIHQWFDAHAETNPDAPALSSKELGILTYGELYTSTEKKAQFLLQNGAESEKQILIHLARGFAILEWTLAILKSGAAFVYLDAEAPLNQKTAIIDDCKPRVIIDEETVEAYNLEASQLKINSDEVLAAKFGTTDSNLAYVIYTSGSTGKPKGVMVEHGNISSFVKAASGIYKCGYGSRILQLASFSFDASILEWTAALCTGGCLCFAEHPKQLVGEYLADVIEDNAVSFLQITPTALETLSVSRALPSLQLISVGGEAVSRDLLARWHPRVDLVNAYGPTECAIAVSINKIERGNTLVDELVTAGRANSGTTISICAEGFGAILGAERIGEICVSGKQVARGYSNLPEQTTKSFRPHGDTGERMYRTGDRGRMLLDGSILVMGRVDRELKVRGFRIAPEEIEEAIFDAQCGVTEASVLTSEDGREMVALVTPKSVSTESLLRKLRMLLPPYKIPSRIVKVECLPKNSSGKTDHATVRRERCRFLSKFNLMPESSSSEHSSESHSENSESDSYQDDEETITKIWSDVLCLKDAPASNINFFDIGGHSLLVPRLHERLKAAFPSRCIRLVDLFHQSTIENQSALLGDSTVKKRKTKRTKRVAMANNDRRRQRKSRSDSPSSTPSSRATSKRPSRHSAMTSRIASRRSSPATVATSVAAEDDMELDGVAIIGLAGRFPGAKTPDEFFQKLMQGYSGITPASNTERKTLPGNLWVPQAGSLDNVEEFDHEFWHLSREEATEMDPQQRLFLEVVYEALTDAGYDVSHGGNPECGARAGIFVGCANNAYHLYTESVATDPFLKENRPMVAPSISARTAYHLNFRGPNVTIQTNCASSSVALSLAFDSLRLGRCDVAIVGGVSVQLFEGGYVTQDGQIFSPSGVCRPFDAQADGTVPADAVTCVVLKRYSTAVLDGTSMYARILGTAIGSDGALEKVGYQVPSPRGQAEVIKSAWKTAGRVPNKLRYAEIHGSGTPIGDALELEGLGLALRELGSSHRFTVGSVKGNIGNAQHASGLVSLIKICKSMQAGTIPHTKGLECPNAMINPALPIDLAMLPTKLTRDDIVAVSASGWGGVDSHVVLGFPHEESLLKKSTIYVPEGIFDRRALQAPRLKGCAMPVAQPSGTIVDKKLGLAISAFVRVASEILETKIEPQSNLKNSGLSSAQYVALISSVAKELSGPNIGAIGFVTPVLSPASLAELFVSRASRGRPTQTPSPAPLLLNVIRQGHKDSLYFFIPGSDGLLTGAGPLFASLDTGTTILAAEHPHQNPSEDFIGAYTELVVSAVEPHIKNVTLVGVSMGGLLVPDLAREISKSPAVERVKVILLDAPAPAAEISQCVGLEAIYIGAQDGQLRSGHGVEEAWAEIFPMMTVERLQCAHAEIWGTSQAEKTGAIISNFCEK</sequence>
<dbReference type="Pfam" id="PF00501">
    <property type="entry name" value="AMP-binding"/>
    <property type="match status" value="1"/>
</dbReference>
<dbReference type="Gene3D" id="1.10.1200.10">
    <property type="entry name" value="ACP-like"/>
    <property type="match status" value="1"/>
</dbReference>
<dbReference type="Gene3D" id="3.40.50.1820">
    <property type="entry name" value="alpha/beta hydrolase"/>
    <property type="match status" value="1"/>
</dbReference>
<dbReference type="PROSITE" id="PS52004">
    <property type="entry name" value="KS3_2"/>
    <property type="match status" value="1"/>
</dbReference>
<dbReference type="GO" id="GO:0031177">
    <property type="term" value="F:phosphopantetheine binding"/>
    <property type="evidence" value="ECO:0007669"/>
    <property type="project" value="TreeGrafter"/>
</dbReference>
<dbReference type="STRING" id="1245745.A0A0A2W219"/>
<dbReference type="GO" id="GO:0016874">
    <property type="term" value="F:ligase activity"/>
    <property type="evidence" value="ECO:0007669"/>
    <property type="project" value="UniProtKB-KW"/>
</dbReference>
<dbReference type="InterPro" id="IPR001242">
    <property type="entry name" value="Condensation_dom"/>
</dbReference>
<evidence type="ECO:0000256" key="5">
    <source>
        <dbReference type="RuleBase" id="RU003694"/>
    </source>
</evidence>
<dbReference type="Gene3D" id="3.30.300.30">
    <property type="match status" value="1"/>
</dbReference>
<dbReference type="InterPro" id="IPR025110">
    <property type="entry name" value="AMP-bd_C"/>
</dbReference>
<feature type="region of interest" description="Disordered" evidence="6">
    <location>
        <begin position="1073"/>
        <end position="1139"/>
    </location>
</feature>
<feature type="domain" description="Ketosynthase family 3 (KS3)" evidence="7">
    <location>
        <begin position="1148"/>
        <end position="1563"/>
    </location>
</feature>
<dbReference type="SUPFAM" id="SSF56801">
    <property type="entry name" value="Acetyl-CoA synthetase-like"/>
    <property type="match status" value="1"/>
</dbReference>
<dbReference type="NCBIfam" id="TIGR01733">
    <property type="entry name" value="AA-adenyl-dom"/>
    <property type="match status" value="1"/>
</dbReference>